<dbReference type="InterPro" id="IPR012893">
    <property type="entry name" value="HipA-like_C"/>
</dbReference>
<evidence type="ECO:0000256" key="2">
    <source>
        <dbReference type="ARBA" id="ARBA00022679"/>
    </source>
</evidence>
<sequence>MTNHISTLNVLLYGEPIATITNVGNDRTLFAFMEPYINDKSRPVLGLGFKDTLGGLLTNFNPTQTKLIPFFSNLLPEETMRSYLADRAGVNPAREFFLLWVLGQDLAGAITVEAADGEALPPNVHQHIKDETKIEVPMRFSLAGVQLKFSAVQQVNGGLTIPATGKGGSWIVKLPSSRFEAVPENEYSMMELARMLGMDVPETQLLPINQITNIPEGIGKFGTSAFVIKRFDRVDGRAIHIEDFAQVFGIYPQDKYKKASMRNIAQVIGIEGQNEDIAEFTRRLVFNTLIGNADMHLKNWSVIYKDKRTVSIAPAYDFVSTIPYIPDDNASLKVSRSKKFSDFTLDELSHLAAKAMLPEKLVLETAKQTVAGFHEVWAKEKAHLPLTKSMIEAIETHLRSIPLR</sequence>
<comment type="caution">
    <text evidence="6">The sequence shown here is derived from an EMBL/GenBank/DDBJ whole genome shotgun (WGS) entry which is preliminary data.</text>
</comment>
<dbReference type="Pfam" id="PF13657">
    <property type="entry name" value="Couple_hipA"/>
    <property type="match status" value="1"/>
</dbReference>
<organism evidence="6 7">
    <name type="scientific">Proteus alimentorum</name>
    <dbReference type="NCBI Taxonomy" id="1973495"/>
    <lineage>
        <taxon>Bacteria</taxon>
        <taxon>Pseudomonadati</taxon>
        <taxon>Pseudomonadota</taxon>
        <taxon>Gammaproteobacteria</taxon>
        <taxon>Enterobacterales</taxon>
        <taxon>Morganellaceae</taxon>
        <taxon>Proteus</taxon>
    </lineage>
</organism>
<dbReference type="Pfam" id="PF07804">
    <property type="entry name" value="HipA_C"/>
    <property type="match status" value="1"/>
</dbReference>
<evidence type="ECO:0000259" key="4">
    <source>
        <dbReference type="Pfam" id="PF07804"/>
    </source>
</evidence>
<dbReference type="NCBIfam" id="TIGR03071">
    <property type="entry name" value="couple_hipA"/>
    <property type="match status" value="1"/>
</dbReference>
<keyword evidence="2" id="KW-0808">Transferase</keyword>
<name>A0ABS0IWU6_9GAMM</name>
<dbReference type="RefSeq" id="WP_196567323.1">
    <property type="nucleotide sequence ID" value="NZ_JADRYY010000014.1"/>
</dbReference>
<proteinExistence type="inferred from homology"/>
<reference evidence="6 7" key="1">
    <citation type="submission" date="2020-11" db="EMBL/GenBank/DDBJ databases">
        <title>Enhanced detection system for hospital associated transmission using whole genome sequencing surveillance.</title>
        <authorList>
            <person name="Harrison L.H."/>
            <person name="Van Tyne D."/>
            <person name="Marsh J.W."/>
            <person name="Griffith M.P."/>
            <person name="Snyder D.J."/>
            <person name="Cooper V.S."/>
            <person name="Mustapha M."/>
        </authorList>
    </citation>
    <scope>NUCLEOTIDE SEQUENCE [LARGE SCALE GENOMIC DNA]</scope>
    <source>
        <strain evidence="6 7">PR00075</strain>
    </source>
</reference>
<dbReference type="InterPro" id="IPR017508">
    <property type="entry name" value="HipA_N1"/>
</dbReference>
<evidence type="ECO:0000256" key="3">
    <source>
        <dbReference type="ARBA" id="ARBA00022777"/>
    </source>
</evidence>
<keyword evidence="3" id="KW-0418">Kinase</keyword>
<evidence type="ECO:0000313" key="7">
    <source>
        <dbReference type="Proteomes" id="UP000614721"/>
    </source>
</evidence>
<evidence type="ECO:0000313" key="6">
    <source>
        <dbReference type="EMBL" id="MBG2880269.1"/>
    </source>
</evidence>
<dbReference type="InterPro" id="IPR052028">
    <property type="entry name" value="HipA_Ser/Thr_kinase"/>
</dbReference>
<feature type="domain" description="HipA N-terminal subdomain 1" evidence="5">
    <location>
        <begin position="8"/>
        <end position="112"/>
    </location>
</feature>
<dbReference type="PANTHER" id="PTHR37419">
    <property type="entry name" value="SERINE/THREONINE-PROTEIN KINASE TOXIN HIPA"/>
    <property type="match status" value="1"/>
</dbReference>
<dbReference type="EMBL" id="JADSJP010000022">
    <property type="protein sequence ID" value="MBG2880269.1"/>
    <property type="molecule type" value="Genomic_DNA"/>
</dbReference>
<accession>A0ABS0IWU6</accession>
<gene>
    <name evidence="6" type="ORF">I4902_13460</name>
</gene>
<dbReference type="Proteomes" id="UP000614721">
    <property type="component" value="Unassembled WGS sequence"/>
</dbReference>
<keyword evidence="7" id="KW-1185">Reference proteome</keyword>
<dbReference type="PANTHER" id="PTHR37419:SF1">
    <property type="entry name" value="SERINE_THREONINE-PROTEIN KINASE TOXIN HIPA"/>
    <property type="match status" value="1"/>
</dbReference>
<dbReference type="Gene3D" id="1.10.1070.20">
    <property type="match status" value="1"/>
</dbReference>
<feature type="domain" description="HipA-like C-terminal" evidence="4">
    <location>
        <begin position="140"/>
        <end position="377"/>
    </location>
</feature>
<comment type="similarity">
    <text evidence="1">Belongs to the HipA Ser/Thr kinase family.</text>
</comment>
<evidence type="ECO:0000256" key="1">
    <source>
        <dbReference type="ARBA" id="ARBA00010164"/>
    </source>
</evidence>
<protein>
    <submittedName>
        <fullName evidence="6">HipA domain-containing protein</fullName>
    </submittedName>
</protein>
<evidence type="ECO:0000259" key="5">
    <source>
        <dbReference type="Pfam" id="PF13657"/>
    </source>
</evidence>